<feature type="compositionally biased region" description="Low complexity" evidence="11">
    <location>
        <begin position="560"/>
        <end position="574"/>
    </location>
</feature>
<comment type="catalytic activity">
    <reaction evidence="9">
        <text>L-seryl-[protein] + ATP = O-phospho-L-seryl-[protein] + ADP + H(+)</text>
        <dbReference type="Rhea" id="RHEA:17989"/>
        <dbReference type="Rhea" id="RHEA-COMP:9863"/>
        <dbReference type="Rhea" id="RHEA-COMP:11604"/>
        <dbReference type="ChEBI" id="CHEBI:15378"/>
        <dbReference type="ChEBI" id="CHEBI:29999"/>
        <dbReference type="ChEBI" id="CHEBI:30616"/>
        <dbReference type="ChEBI" id="CHEBI:83421"/>
        <dbReference type="ChEBI" id="CHEBI:456216"/>
        <dbReference type="EC" id="2.7.11.1"/>
    </reaction>
</comment>
<feature type="region of interest" description="Disordered" evidence="11">
    <location>
        <begin position="1016"/>
        <end position="1046"/>
    </location>
</feature>
<protein>
    <recommendedName>
        <fullName evidence="2">non-specific serine/threonine protein kinase</fullName>
        <ecNumber evidence="2">2.7.11.1</ecNumber>
    </recommendedName>
</protein>
<dbReference type="EMBL" id="CABFWN010000003">
    <property type="protein sequence ID" value="VUG18304.1"/>
    <property type="molecule type" value="Genomic_DNA"/>
</dbReference>
<dbReference type="EC" id="2.7.11.1" evidence="2"/>
<dbReference type="InterPro" id="IPR039046">
    <property type="entry name" value="PDPK1"/>
</dbReference>
<dbReference type="InterPro" id="IPR008271">
    <property type="entry name" value="Ser/Thr_kinase_AS"/>
</dbReference>
<feature type="compositionally biased region" description="Basic and acidic residues" evidence="11">
    <location>
        <begin position="928"/>
        <end position="943"/>
    </location>
</feature>
<dbReference type="GO" id="GO:0060211">
    <property type="term" value="P:regulation of nuclear-transcribed mRNA poly(A) tail shortening"/>
    <property type="evidence" value="ECO:0007669"/>
    <property type="project" value="UniProtKB-ARBA"/>
</dbReference>
<dbReference type="InterPro" id="IPR000719">
    <property type="entry name" value="Prot_kinase_dom"/>
</dbReference>
<feature type="region of interest" description="Disordered" evidence="11">
    <location>
        <begin position="634"/>
        <end position="655"/>
    </location>
</feature>
<feature type="region of interest" description="Disordered" evidence="11">
    <location>
        <begin position="481"/>
        <end position="504"/>
    </location>
</feature>
<dbReference type="Gene3D" id="3.30.200.20">
    <property type="entry name" value="Phosphorylase Kinase, domain 1"/>
    <property type="match status" value="1"/>
</dbReference>
<dbReference type="PANTHER" id="PTHR24356:SF163">
    <property type="entry name" value="3-PHOSPHOINOSITIDE-DEPENDENT PROTEIN KINASE 1-RELATED"/>
    <property type="match status" value="1"/>
</dbReference>
<evidence type="ECO:0000256" key="3">
    <source>
        <dbReference type="ARBA" id="ARBA00022527"/>
    </source>
</evidence>
<evidence type="ECO:0000256" key="11">
    <source>
        <dbReference type="SAM" id="MobiDB-lite"/>
    </source>
</evidence>
<dbReference type="FunFam" id="3.30.200.20:FF:000191">
    <property type="entry name" value="3-phosphoinositide-dependent protein kinase 2-like"/>
    <property type="match status" value="1"/>
</dbReference>
<comment type="catalytic activity">
    <reaction evidence="8">
        <text>L-threonyl-[protein] + ATP = O-phospho-L-threonyl-[protein] + ADP + H(+)</text>
        <dbReference type="Rhea" id="RHEA:46608"/>
        <dbReference type="Rhea" id="RHEA-COMP:11060"/>
        <dbReference type="Rhea" id="RHEA-COMP:11605"/>
        <dbReference type="ChEBI" id="CHEBI:15378"/>
        <dbReference type="ChEBI" id="CHEBI:30013"/>
        <dbReference type="ChEBI" id="CHEBI:30616"/>
        <dbReference type="ChEBI" id="CHEBI:61977"/>
        <dbReference type="ChEBI" id="CHEBI:456216"/>
        <dbReference type="EC" id="2.7.11.1"/>
    </reaction>
</comment>
<feature type="domain" description="Protein kinase" evidence="12">
    <location>
        <begin position="142"/>
        <end position="408"/>
    </location>
</feature>
<feature type="compositionally biased region" description="Gly residues" evidence="11">
    <location>
        <begin position="48"/>
        <end position="59"/>
    </location>
</feature>
<feature type="compositionally biased region" description="Polar residues" evidence="11">
    <location>
        <begin position="962"/>
        <end position="971"/>
    </location>
</feature>
<dbReference type="PROSITE" id="PS00107">
    <property type="entry name" value="PROTEIN_KINASE_ATP"/>
    <property type="match status" value="1"/>
</dbReference>
<dbReference type="PANTHER" id="PTHR24356">
    <property type="entry name" value="SERINE/THREONINE-PROTEIN KINASE"/>
    <property type="match status" value="1"/>
</dbReference>
<dbReference type="SMART" id="SM00220">
    <property type="entry name" value="S_TKc"/>
    <property type="match status" value="1"/>
</dbReference>
<gene>
    <name evidence="13" type="ORF">DEBR0S3_07184G</name>
</gene>
<keyword evidence="5 10" id="KW-0547">Nucleotide-binding</keyword>
<dbReference type="GO" id="GO:0000196">
    <property type="term" value="P:cell integrity MAPK cascade"/>
    <property type="evidence" value="ECO:0007669"/>
    <property type="project" value="UniProtKB-ARBA"/>
</dbReference>
<evidence type="ECO:0000256" key="5">
    <source>
        <dbReference type="ARBA" id="ARBA00022741"/>
    </source>
</evidence>
<evidence type="ECO:0000256" key="6">
    <source>
        <dbReference type="ARBA" id="ARBA00022777"/>
    </source>
</evidence>
<dbReference type="GO" id="GO:0004674">
    <property type="term" value="F:protein serine/threonine kinase activity"/>
    <property type="evidence" value="ECO:0007669"/>
    <property type="project" value="UniProtKB-KW"/>
</dbReference>
<dbReference type="GO" id="GO:0032511">
    <property type="term" value="P:late endosome to vacuole transport via multivesicular body sorting pathway"/>
    <property type="evidence" value="ECO:0007669"/>
    <property type="project" value="UniProtKB-ARBA"/>
</dbReference>
<dbReference type="InterPro" id="IPR050236">
    <property type="entry name" value="Ser_Thr_kinase_AGC"/>
</dbReference>
<evidence type="ECO:0000259" key="12">
    <source>
        <dbReference type="PROSITE" id="PS50011"/>
    </source>
</evidence>
<keyword evidence="14" id="KW-1185">Reference proteome</keyword>
<evidence type="ECO:0000256" key="2">
    <source>
        <dbReference type="ARBA" id="ARBA00012513"/>
    </source>
</evidence>
<reference evidence="13 14" key="1">
    <citation type="submission" date="2019-07" db="EMBL/GenBank/DDBJ databases">
        <authorList>
            <person name="Friedrich A."/>
            <person name="Schacherer J."/>
        </authorList>
    </citation>
    <scope>NUCLEOTIDE SEQUENCE [LARGE SCALE GENOMIC DNA]</scope>
</reference>
<organism evidence="13 14">
    <name type="scientific">Dekkera bruxellensis</name>
    <name type="common">Brettanomyces custersii</name>
    <dbReference type="NCBI Taxonomy" id="5007"/>
    <lineage>
        <taxon>Eukaryota</taxon>
        <taxon>Fungi</taxon>
        <taxon>Dikarya</taxon>
        <taxon>Ascomycota</taxon>
        <taxon>Saccharomycotina</taxon>
        <taxon>Pichiomycetes</taxon>
        <taxon>Pichiales</taxon>
        <taxon>Pichiaceae</taxon>
        <taxon>Brettanomyces</taxon>
    </lineage>
</organism>
<dbReference type="GO" id="GO:0030447">
    <property type="term" value="P:filamentous growth"/>
    <property type="evidence" value="ECO:0007669"/>
    <property type="project" value="UniProtKB-ARBA"/>
</dbReference>
<evidence type="ECO:0000313" key="13">
    <source>
        <dbReference type="EMBL" id="VUG18304.1"/>
    </source>
</evidence>
<keyword evidence="4" id="KW-0808">Transferase</keyword>
<name>A0A7D9H283_DEKBR</name>
<dbReference type="InterPro" id="IPR017441">
    <property type="entry name" value="Protein_kinase_ATP_BS"/>
</dbReference>
<comment type="similarity">
    <text evidence="1">Belongs to the protein kinase superfamily. AGC Ser/Thr protein kinase family. PDPK1 subfamily.</text>
</comment>
<evidence type="ECO:0000256" key="9">
    <source>
        <dbReference type="ARBA" id="ARBA00048679"/>
    </source>
</evidence>
<sequence length="1046" mass="113525">MSRGSMGNGFVPSDISELYEQYLTSGIIQETSGSPRLQNIGIERDGSRSGGSDAGGGAADGSKEDNASSMSSYTGSEGPESGSECLSLRSNAGAGRSTDGEGSGTKQEPSWAERGAARIVTQTRDEQGKVVTRVTKKSVDDFEMTKELGEGSYSTVYLGKDRASGKVYAVKVLDKRHIIKEKKVKYVNIEKFALNRLRGSRGIIHLYYTFQDRNSLYFVLQYAPNGELLTLIKKYGSLSLDAARYYSAQLISAIDYMHTHGVIHRDLKPENVLIGSDMRILVTDFGTAKILQPVSPPGGQTPPEYPEKVRASSFVGTAEYVSPELLNDKWCGREADVWSFGCVVYQMIAGKPPFKAGNEYQTFQKVIKLQYAFSAGFPTVVRDLVRRILVTRPEARLTVHGVQQHYWYRGLAWDEASIWGRGPPRPLGPYRLTAQAMMPIVGLEGPPPGRPGVRTAGRGGDTASYAPSLGTGHATPLGVPVGVPPAATTGTPVAPPGARWSARGSAPLAAQAALVDAQRKGRSNVVVSASGGRGKAGSVNKALHPGTAYLSAFYSNTAHSNNTHSSAAHSNNTHQSTKHSNNTHPSTKHSNNTHPATAHQSTAHSSPPSPHPHNLIPGTNIPRPMLRTRIVSRAHSTPSIGGRNTNSASFGSTHSTDSIIRHRAPDETPAMTSLDLTWADFLRKDERVIKAGLVDVSRHLTARFEDMFRGKIAESPLGYSSRELDGDVLHRAENCVSMKFSDRFNKEEARYEAKKQADRGAGAKIRSLFNLKSDRTSRENTLDGSIIMKGRALVVTTLGRALFFIRHIDRQHDKYEQCAEVNLACPGMKFVEVAGAGFATSSGTVLGTFAILSSVYTLAIDAERPEISLWTRSMARSRLQQQARLVSADAADAERRKTAFKAATLAANAEKGSESSKLGRKPPPPIDMKQEQTLRKIGVKENTIKTSETDDAPSKLSHTRHSSNTATTWKLRSTMRDNAAGNSASHNSKHTRNRSLQEREEIRILADNSPMISAAISKAVASSSTPVHQNGQGDRGSQHRRWHTAR</sequence>
<dbReference type="GO" id="GO:0005524">
    <property type="term" value="F:ATP binding"/>
    <property type="evidence" value="ECO:0007669"/>
    <property type="project" value="UniProtKB-UniRule"/>
</dbReference>
<proteinExistence type="inferred from homology"/>
<dbReference type="Gene3D" id="1.10.510.10">
    <property type="entry name" value="Transferase(Phosphotransferase) domain 1"/>
    <property type="match status" value="1"/>
</dbReference>
<keyword evidence="3" id="KW-0723">Serine/threonine-protein kinase</keyword>
<feature type="region of interest" description="Disordered" evidence="11">
    <location>
        <begin position="560"/>
        <end position="622"/>
    </location>
</feature>
<keyword evidence="7 10" id="KW-0067">ATP-binding</keyword>
<feature type="region of interest" description="Disordered" evidence="11">
    <location>
        <begin position="28"/>
        <end position="117"/>
    </location>
</feature>
<accession>A0A7D9H283</accession>
<dbReference type="AlphaFoldDB" id="A0A7D9H283"/>
<evidence type="ECO:0000256" key="10">
    <source>
        <dbReference type="PROSITE-ProRule" id="PRU10141"/>
    </source>
</evidence>
<feature type="compositionally biased region" description="Low complexity" evidence="11">
    <location>
        <begin position="481"/>
        <end position="492"/>
    </location>
</feature>
<dbReference type="PROSITE" id="PS00108">
    <property type="entry name" value="PROTEIN_KINASE_ST"/>
    <property type="match status" value="1"/>
</dbReference>
<dbReference type="GO" id="GO:0010606">
    <property type="term" value="P:positive regulation of cytoplasmic mRNA processing body assembly"/>
    <property type="evidence" value="ECO:0007669"/>
    <property type="project" value="UniProtKB-ARBA"/>
</dbReference>
<keyword evidence="6" id="KW-0418">Kinase</keyword>
<evidence type="ECO:0000256" key="1">
    <source>
        <dbReference type="ARBA" id="ARBA00010006"/>
    </source>
</evidence>
<feature type="region of interest" description="Disordered" evidence="11">
    <location>
        <begin position="905"/>
        <end position="998"/>
    </location>
</feature>
<dbReference type="Proteomes" id="UP000478008">
    <property type="component" value="Unassembled WGS sequence"/>
</dbReference>
<dbReference type="PROSITE" id="PS50011">
    <property type="entry name" value="PROTEIN_KINASE_DOM"/>
    <property type="match status" value="1"/>
</dbReference>
<evidence type="ECO:0000313" key="14">
    <source>
        <dbReference type="Proteomes" id="UP000478008"/>
    </source>
</evidence>
<evidence type="ECO:0000256" key="8">
    <source>
        <dbReference type="ARBA" id="ARBA00047899"/>
    </source>
</evidence>
<dbReference type="FunFam" id="1.10.510.10:FF:000534">
    <property type="entry name" value="Serine/threonine-protein kinase PKH2"/>
    <property type="match status" value="1"/>
</dbReference>
<feature type="binding site" evidence="10">
    <location>
        <position position="171"/>
    </location>
    <ligand>
        <name>ATP</name>
        <dbReference type="ChEBI" id="CHEBI:30616"/>
    </ligand>
</feature>
<feature type="compositionally biased region" description="Polar residues" evidence="11">
    <location>
        <begin position="28"/>
        <end position="37"/>
    </location>
</feature>
<evidence type="ECO:0000256" key="4">
    <source>
        <dbReference type="ARBA" id="ARBA00022679"/>
    </source>
</evidence>
<feature type="compositionally biased region" description="Polar residues" evidence="11">
    <location>
        <begin position="578"/>
        <end position="603"/>
    </location>
</feature>
<dbReference type="SUPFAM" id="SSF56112">
    <property type="entry name" value="Protein kinase-like (PK-like)"/>
    <property type="match status" value="1"/>
</dbReference>
<evidence type="ECO:0000256" key="7">
    <source>
        <dbReference type="ARBA" id="ARBA00022840"/>
    </source>
</evidence>
<dbReference type="Pfam" id="PF00069">
    <property type="entry name" value="Pkinase"/>
    <property type="match status" value="1"/>
</dbReference>
<dbReference type="CDD" id="cd05581">
    <property type="entry name" value="STKc_PDK1"/>
    <property type="match status" value="1"/>
</dbReference>
<dbReference type="InterPro" id="IPR011009">
    <property type="entry name" value="Kinase-like_dom_sf"/>
</dbReference>